<accession>A0A9D3ZYZ2</accession>
<name>A0A9D3ZYZ2_9ROSI</name>
<gene>
    <name evidence="1" type="ORF">J1N35_026804</name>
</gene>
<protein>
    <submittedName>
        <fullName evidence="1">Uncharacterized protein</fullName>
    </submittedName>
</protein>
<organism evidence="1 2">
    <name type="scientific">Gossypium stocksii</name>
    <dbReference type="NCBI Taxonomy" id="47602"/>
    <lineage>
        <taxon>Eukaryota</taxon>
        <taxon>Viridiplantae</taxon>
        <taxon>Streptophyta</taxon>
        <taxon>Embryophyta</taxon>
        <taxon>Tracheophyta</taxon>
        <taxon>Spermatophyta</taxon>
        <taxon>Magnoliopsida</taxon>
        <taxon>eudicotyledons</taxon>
        <taxon>Gunneridae</taxon>
        <taxon>Pentapetalae</taxon>
        <taxon>rosids</taxon>
        <taxon>malvids</taxon>
        <taxon>Malvales</taxon>
        <taxon>Malvaceae</taxon>
        <taxon>Malvoideae</taxon>
        <taxon>Gossypium</taxon>
    </lineage>
</organism>
<reference evidence="1 2" key="1">
    <citation type="journal article" date="2021" name="Plant Biotechnol. J.">
        <title>Multi-omics assisted identification of the key and species-specific regulatory components of drought-tolerant mechanisms in Gossypium stocksii.</title>
        <authorList>
            <person name="Yu D."/>
            <person name="Ke L."/>
            <person name="Zhang D."/>
            <person name="Wu Y."/>
            <person name="Sun Y."/>
            <person name="Mei J."/>
            <person name="Sun J."/>
            <person name="Sun Y."/>
        </authorList>
    </citation>
    <scope>NUCLEOTIDE SEQUENCE [LARGE SCALE GENOMIC DNA]</scope>
    <source>
        <strain evidence="2">cv. E1</strain>
        <tissue evidence="1">Leaf</tissue>
    </source>
</reference>
<sequence length="135" mass="15631">MSNLQAREPENANEAIGEFYAALPDLSNEAFSLGEKYSNIKLIIIIEETKGLESLLINELIDSFQTFEMNLEDVKCSKTKVMIFVMNIPSYELIYKLYLAFIGCFAQIYRRQTCNVATRRYVTLRRYNEQGTMSQ</sequence>
<keyword evidence="2" id="KW-1185">Reference proteome</keyword>
<comment type="caution">
    <text evidence="1">The sequence shown here is derived from an EMBL/GenBank/DDBJ whole genome shotgun (WGS) entry which is preliminary data.</text>
</comment>
<evidence type="ECO:0000313" key="2">
    <source>
        <dbReference type="Proteomes" id="UP000828251"/>
    </source>
</evidence>
<dbReference type="AlphaFoldDB" id="A0A9D3ZYZ2"/>
<dbReference type="Proteomes" id="UP000828251">
    <property type="component" value="Unassembled WGS sequence"/>
</dbReference>
<dbReference type="EMBL" id="JAIQCV010000008">
    <property type="protein sequence ID" value="KAH1074476.1"/>
    <property type="molecule type" value="Genomic_DNA"/>
</dbReference>
<evidence type="ECO:0000313" key="1">
    <source>
        <dbReference type="EMBL" id="KAH1074476.1"/>
    </source>
</evidence>
<proteinExistence type="predicted"/>